<keyword evidence="3" id="KW-0813">Transport</keyword>
<evidence type="ECO:0000256" key="2">
    <source>
        <dbReference type="ARBA" id="ARBA00008814"/>
    </source>
</evidence>
<dbReference type="PANTHER" id="PTHR30532:SF21">
    <property type="entry name" value="SIDEROPHORE-BINDING LIPOPROTEIN YFIY-RELATED"/>
    <property type="match status" value="1"/>
</dbReference>
<protein>
    <submittedName>
        <fullName evidence="7">Iron complex transport system substrate-binding protein</fullName>
    </submittedName>
</protein>
<feature type="compositionally biased region" description="Polar residues" evidence="5">
    <location>
        <begin position="31"/>
        <end position="40"/>
    </location>
</feature>
<accession>A0A1G7SQJ1</accession>
<keyword evidence="8" id="KW-1185">Reference proteome</keyword>
<dbReference type="InterPro" id="IPR051313">
    <property type="entry name" value="Bact_iron-sidero_bind"/>
</dbReference>
<gene>
    <name evidence="7" type="ORF">SAMN04488542_13140</name>
</gene>
<proteinExistence type="inferred from homology"/>
<reference evidence="7 8" key="1">
    <citation type="submission" date="2016-10" db="EMBL/GenBank/DDBJ databases">
        <authorList>
            <person name="de Groot N.N."/>
        </authorList>
    </citation>
    <scope>NUCLEOTIDE SEQUENCE [LARGE SCALE GENOMIC DNA]</scope>
    <source>
        <strain evidence="7 8">DSM 28129</strain>
    </source>
</reference>
<dbReference type="Proteomes" id="UP000198972">
    <property type="component" value="Unassembled WGS sequence"/>
</dbReference>
<name>A0A1G7SQJ1_9BACL</name>
<organism evidence="7 8">
    <name type="scientific">Fontibacillus panacisegetis</name>
    <dbReference type="NCBI Taxonomy" id="670482"/>
    <lineage>
        <taxon>Bacteria</taxon>
        <taxon>Bacillati</taxon>
        <taxon>Bacillota</taxon>
        <taxon>Bacilli</taxon>
        <taxon>Bacillales</taxon>
        <taxon>Paenibacillaceae</taxon>
        <taxon>Fontibacillus</taxon>
    </lineage>
</organism>
<dbReference type="RefSeq" id="WP_091235163.1">
    <property type="nucleotide sequence ID" value="NZ_FNBG01000031.1"/>
</dbReference>
<dbReference type="AlphaFoldDB" id="A0A1G7SQJ1"/>
<dbReference type="EMBL" id="FNBG01000031">
    <property type="protein sequence ID" value="SDG25238.1"/>
    <property type="molecule type" value="Genomic_DNA"/>
</dbReference>
<dbReference type="STRING" id="670482.SAMN04488542_13140"/>
<dbReference type="Gene3D" id="3.40.50.1980">
    <property type="entry name" value="Nitrogenase molybdenum iron protein domain"/>
    <property type="match status" value="2"/>
</dbReference>
<evidence type="ECO:0000256" key="3">
    <source>
        <dbReference type="ARBA" id="ARBA00022448"/>
    </source>
</evidence>
<dbReference type="PANTHER" id="PTHR30532">
    <property type="entry name" value="IRON III DICITRATE-BINDING PERIPLASMIC PROTEIN"/>
    <property type="match status" value="1"/>
</dbReference>
<dbReference type="CDD" id="cd01146">
    <property type="entry name" value="FhuD"/>
    <property type="match status" value="1"/>
</dbReference>
<evidence type="ECO:0000313" key="8">
    <source>
        <dbReference type="Proteomes" id="UP000198972"/>
    </source>
</evidence>
<evidence type="ECO:0000256" key="5">
    <source>
        <dbReference type="SAM" id="MobiDB-lite"/>
    </source>
</evidence>
<dbReference type="Pfam" id="PF01497">
    <property type="entry name" value="Peripla_BP_2"/>
    <property type="match status" value="1"/>
</dbReference>
<evidence type="ECO:0000259" key="6">
    <source>
        <dbReference type="PROSITE" id="PS50983"/>
    </source>
</evidence>
<sequence>MLKLRRELLLVCILTFVFVLAGCGGAKEAGNKSTNTSSNAPAAEATQPESNNDTRTIEHAMGTTEIKGTPQRVVTLYQGATDVAVALGVKPVGVVESWVEQPIYTYLRQDLDGVPIVGLETQPNLEEISKLKPELIVASKIRHEAIYEQLSQIAPTVVSETVFTFKETIGLMGKATNQEEKGNQLLADWDKRVADFKTKIAGKSDITWPEEVSVLNFRADHARIYASGFAPEILSELGFVFSASQQEARDKGETVLKLTSKESIPSMNGGVFFIFQFDDTGEDEVQKTYEEWTSHALWSNLDAVKNNQVFMVNEVFWNNGAGIIAANRMLDEVYQHYGLTP</sequence>
<feature type="domain" description="Fe/B12 periplasmic-binding" evidence="6">
    <location>
        <begin position="72"/>
        <end position="341"/>
    </location>
</feature>
<comment type="similarity">
    <text evidence="2">Belongs to the bacterial solute-binding protein 8 family.</text>
</comment>
<evidence type="ECO:0000313" key="7">
    <source>
        <dbReference type="EMBL" id="SDG25238.1"/>
    </source>
</evidence>
<dbReference type="PROSITE" id="PS51257">
    <property type="entry name" value="PROKAR_LIPOPROTEIN"/>
    <property type="match status" value="1"/>
</dbReference>
<dbReference type="GO" id="GO:0030288">
    <property type="term" value="C:outer membrane-bounded periplasmic space"/>
    <property type="evidence" value="ECO:0007669"/>
    <property type="project" value="TreeGrafter"/>
</dbReference>
<feature type="region of interest" description="Disordered" evidence="5">
    <location>
        <begin position="29"/>
        <end position="54"/>
    </location>
</feature>
<dbReference type="GO" id="GO:1901678">
    <property type="term" value="P:iron coordination entity transport"/>
    <property type="evidence" value="ECO:0007669"/>
    <property type="project" value="UniProtKB-ARBA"/>
</dbReference>
<evidence type="ECO:0000256" key="1">
    <source>
        <dbReference type="ARBA" id="ARBA00004196"/>
    </source>
</evidence>
<dbReference type="PROSITE" id="PS50983">
    <property type="entry name" value="FE_B12_PBP"/>
    <property type="match status" value="1"/>
</dbReference>
<evidence type="ECO:0000256" key="4">
    <source>
        <dbReference type="ARBA" id="ARBA00022729"/>
    </source>
</evidence>
<keyword evidence="4" id="KW-0732">Signal</keyword>
<dbReference type="SUPFAM" id="SSF53807">
    <property type="entry name" value="Helical backbone' metal receptor"/>
    <property type="match status" value="1"/>
</dbReference>
<dbReference type="InterPro" id="IPR002491">
    <property type="entry name" value="ABC_transptr_periplasmic_BD"/>
</dbReference>
<dbReference type="OrthoDB" id="9793175at2"/>
<comment type="subcellular location">
    <subcellularLocation>
        <location evidence="1">Cell envelope</location>
    </subcellularLocation>
</comment>